<organism evidence="4 5">
    <name type="scientific">Chloracidobacterium validum</name>
    <dbReference type="NCBI Taxonomy" id="2821543"/>
    <lineage>
        <taxon>Bacteria</taxon>
        <taxon>Pseudomonadati</taxon>
        <taxon>Acidobacteriota</taxon>
        <taxon>Terriglobia</taxon>
        <taxon>Terriglobales</taxon>
        <taxon>Acidobacteriaceae</taxon>
        <taxon>Chloracidobacterium</taxon>
    </lineage>
</organism>
<feature type="domain" description="Band 7" evidence="3">
    <location>
        <begin position="22"/>
        <end position="191"/>
    </location>
</feature>
<reference evidence="4 5" key="1">
    <citation type="submission" date="2021-03" db="EMBL/GenBank/DDBJ databases">
        <title>Genomic and phenotypic characterization of Chloracidobacterium isolates provides evidence for multiple species.</title>
        <authorList>
            <person name="Saini M.K."/>
            <person name="Costas A.M.G."/>
            <person name="Tank M."/>
            <person name="Bryant D.A."/>
        </authorList>
    </citation>
    <scope>NUCLEOTIDE SEQUENCE [LARGE SCALE GENOMIC DNA]</scope>
    <source>
        <strain evidence="4 5">BV2-C</strain>
    </source>
</reference>
<dbReference type="InterPro" id="IPR001107">
    <property type="entry name" value="Band_7"/>
</dbReference>
<sequence length="349" mass="38466">MEGFLLLFGIFITIVVLIFLASAVRIVPQMQVLVLERLGKYAGILGSGPHLIVPFIDAPRSVTWTGFPFGMKYIDLREQYTDLPMQPVITKDNVTVGVDSVIYWQITDPYKAVYEVSDLSGGIIQLTITAMRSVMGEMDLDETLSSRDVINSKLRMVMDGATNKWGVKVTRVEVRNINPPEDVRVTMEKQMTAERNRRALVLQAEGEKQAAITRAEGEREAAIARAEGERQMQILRADGAAQARLRAADAEAKSIQMIAQSLAGAGNPAHYLIMGRYIESLRDMAQSQNSKVVFMPVEASNVLSSVGMFKEMFTDNTANATPPNQLPPQAPAPARTAIPTSPPPQYVQR</sequence>
<dbReference type="EMBL" id="CP072648">
    <property type="protein sequence ID" value="QUW01939.1"/>
    <property type="molecule type" value="Genomic_DNA"/>
</dbReference>
<dbReference type="SUPFAM" id="SSF117892">
    <property type="entry name" value="Band 7/SPFH domain"/>
    <property type="match status" value="1"/>
</dbReference>
<dbReference type="InterPro" id="IPR001972">
    <property type="entry name" value="Stomatin_HflK_fam"/>
</dbReference>
<dbReference type="PRINTS" id="PR00721">
    <property type="entry name" value="STOMATIN"/>
</dbReference>
<evidence type="ECO:0000256" key="2">
    <source>
        <dbReference type="SAM" id="MobiDB-lite"/>
    </source>
</evidence>
<evidence type="ECO:0000256" key="1">
    <source>
        <dbReference type="ARBA" id="ARBA00004167"/>
    </source>
</evidence>
<evidence type="ECO:0000259" key="3">
    <source>
        <dbReference type="SMART" id="SM00244"/>
    </source>
</evidence>
<keyword evidence="5" id="KW-1185">Reference proteome</keyword>
<evidence type="ECO:0000313" key="5">
    <source>
        <dbReference type="Proteomes" id="UP000676506"/>
    </source>
</evidence>
<proteinExistence type="predicted"/>
<dbReference type="RefSeq" id="WP_211427831.1">
    <property type="nucleotide sequence ID" value="NZ_CP072648.1"/>
</dbReference>
<feature type="region of interest" description="Disordered" evidence="2">
    <location>
        <begin position="315"/>
        <end position="349"/>
    </location>
</feature>
<feature type="compositionally biased region" description="Pro residues" evidence="2">
    <location>
        <begin position="340"/>
        <end position="349"/>
    </location>
</feature>
<name>A0ABX8B5L0_9BACT</name>
<comment type="subcellular location">
    <subcellularLocation>
        <location evidence="1">Membrane</location>
        <topology evidence="1">Single-pass membrane protein</topology>
    </subcellularLocation>
</comment>
<dbReference type="Pfam" id="PF01145">
    <property type="entry name" value="Band_7"/>
    <property type="match status" value="1"/>
</dbReference>
<evidence type="ECO:0000313" key="4">
    <source>
        <dbReference type="EMBL" id="QUW01939.1"/>
    </source>
</evidence>
<dbReference type="InterPro" id="IPR050710">
    <property type="entry name" value="Band7/mec-2_domain"/>
</dbReference>
<dbReference type="CDD" id="cd08829">
    <property type="entry name" value="SPFH_paraslipin"/>
    <property type="match status" value="1"/>
</dbReference>
<dbReference type="Proteomes" id="UP000676506">
    <property type="component" value="Chromosome 1"/>
</dbReference>
<dbReference type="SMART" id="SM00244">
    <property type="entry name" value="PHB"/>
    <property type="match status" value="1"/>
</dbReference>
<dbReference type="PANTHER" id="PTHR43327">
    <property type="entry name" value="STOMATIN-LIKE PROTEIN 2, MITOCHONDRIAL"/>
    <property type="match status" value="1"/>
</dbReference>
<gene>
    <name evidence="4" type="ORF">J8C06_06040</name>
</gene>
<dbReference type="PANTHER" id="PTHR43327:SF10">
    <property type="entry name" value="STOMATIN-LIKE PROTEIN 2, MITOCHONDRIAL"/>
    <property type="match status" value="1"/>
</dbReference>
<accession>A0ABX8B5L0</accession>
<dbReference type="InterPro" id="IPR036013">
    <property type="entry name" value="Band_7/SPFH_dom_sf"/>
</dbReference>
<protein>
    <submittedName>
        <fullName evidence="4">SPFH/Band 7/PHB domain protein</fullName>
    </submittedName>
</protein>
<dbReference type="Gene3D" id="3.30.479.30">
    <property type="entry name" value="Band 7 domain"/>
    <property type="match status" value="1"/>
</dbReference>